<gene>
    <name evidence="1" type="ORF">IPOD504_LOCUS17153</name>
</gene>
<name>A0ABN8J8I3_9NEOP</name>
<feature type="non-terminal residue" evidence="1">
    <location>
        <position position="82"/>
    </location>
</feature>
<keyword evidence="2" id="KW-1185">Reference proteome</keyword>
<accession>A0ABN8J8I3</accession>
<dbReference type="Proteomes" id="UP000837857">
    <property type="component" value="Chromosome 9"/>
</dbReference>
<dbReference type="EMBL" id="OW152821">
    <property type="protein sequence ID" value="CAH2076149.1"/>
    <property type="molecule type" value="Genomic_DNA"/>
</dbReference>
<reference evidence="1" key="1">
    <citation type="submission" date="2022-03" db="EMBL/GenBank/DDBJ databases">
        <authorList>
            <person name="Martin H S."/>
        </authorList>
    </citation>
    <scope>NUCLEOTIDE SEQUENCE</scope>
</reference>
<protein>
    <submittedName>
        <fullName evidence="1">Uncharacterized protein</fullName>
    </submittedName>
</protein>
<sequence length="82" mass="9395">MLELFSDVYERHVSSIRSVFLSRILESLRYLLVSRVSSGRSVSDQNSRKSMVQCDMHDDRVLNVYSGSKNKKEIGELVQGID</sequence>
<evidence type="ECO:0000313" key="2">
    <source>
        <dbReference type="Proteomes" id="UP000837857"/>
    </source>
</evidence>
<evidence type="ECO:0000313" key="1">
    <source>
        <dbReference type="EMBL" id="CAH2076149.1"/>
    </source>
</evidence>
<proteinExistence type="predicted"/>
<organism evidence="1 2">
    <name type="scientific">Iphiclides podalirius</name>
    <name type="common">scarce swallowtail</name>
    <dbReference type="NCBI Taxonomy" id="110791"/>
    <lineage>
        <taxon>Eukaryota</taxon>
        <taxon>Metazoa</taxon>
        <taxon>Ecdysozoa</taxon>
        <taxon>Arthropoda</taxon>
        <taxon>Hexapoda</taxon>
        <taxon>Insecta</taxon>
        <taxon>Pterygota</taxon>
        <taxon>Neoptera</taxon>
        <taxon>Endopterygota</taxon>
        <taxon>Lepidoptera</taxon>
        <taxon>Glossata</taxon>
        <taxon>Ditrysia</taxon>
        <taxon>Papilionoidea</taxon>
        <taxon>Papilionidae</taxon>
        <taxon>Papilioninae</taxon>
        <taxon>Iphiclides</taxon>
    </lineage>
</organism>